<dbReference type="Gene3D" id="2.120.10.30">
    <property type="entry name" value="TolB, C-terminal domain"/>
    <property type="match status" value="1"/>
</dbReference>
<organism evidence="2">
    <name type="scientific">Vitis vinifera</name>
    <name type="common">Grape</name>
    <dbReference type="NCBI Taxonomy" id="29760"/>
    <lineage>
        <taxon>Eukaryota</taxon>
        <taxon>Viridiplantae</taxon>
        <taxon>Streptophyta</taxon>
        <taxon>Embryophyta</taxon>
        <taxon>Tracheophyta</taxon>
        <taxon>Spermatophyta</taxon>
        <taxon>Magnoliopsida</taxon>
        <taxon>eudicotyledons</taxon>
        <taxon>Gunneridae</taxon>
        <taxon>Pentapetalae</taxon>
        <taxon>rosids</taxon>
        <taxon>Vitales</taxon>
        <taxon>Vitaceae</taxon>
        <taxon>Viteae</taxon>
        <taxon>Vitis</taxon>
    </lineage>
</organism>
<gene>
    <name evidence="2" type="ORF">VITISV_023518</name>
</gene>
<protein>
    <recommendedName>
        <fullName evidence="3">Protein strictosidine synthase-like 3</fullName>
    </recommendedName>
</protein>
<dbReference type="PANTHER" id="PTHR10426">
    <property type="entry name" value="STRICTOSIDINE SYNTHASE-RELATED"/>
    <property type="match status" value="1"/>
</dbReference>
<evidence type="ECO:0000256" key="1">
    <source>
        <dbReference type="SAM" id="SignalP"/>
    </source>
</evidence>
<dbReference type="SUPFAM" id="SSF63829">
    <property type="entry name" value="Calcium-dependent phosphotriesterase"/>
    <property type="match status" value="1"/>
</dbReference>
<name>A5AL50_VITVI</name>
<dbReference type="InterPro" id="IPR011042">
    <property type="entry name" value="6-blade_b-propeller_TolB-like"/>
</dbReference>
<accession>A5AL50</accession>
<feature type="chain" id="PRO_5002679330" description="Protein strictosidine synthase-like 3" evidence="1">
    <location>
        <begin position="23"/>
        <end position="153"/>
    </location>
</feature>
<keyword evidence="1" id="KW-0732">Signal</keyword>
<sequence length="153" mass="17019">MTPGGLLAALFLLLALYCGIDPLKHSSIANFPEFEAHLVEMPPWSEVPAAKDDRNLLQKAEIKFLNQVQGPESVAFDPLGRGPYTGVADGRILFWNGEAWSDFAYTSPNRSTFEPLPRFIHIVIYSLTLYHKIDLKQNSILTALNTFARSGVV</sequence>
<dbReference type="PANTHER" id="PTHR10426:SF106">
    <property type="entry name" value="PROTEIN STRICTOSIDINE SYNTHASE-LIKE 3"/>
    <property type="match status" value="1"/>
</dbReference>
<proteinExistence type="predicted"/>
<dbReference type="EMBL" id="AM429263">
    <property type="protein sequence ID" value="CAN62594.1"/>
    <property type="molecule type" value="Genomic_DNA"/>
</dbReference>
<dbReference type="Pfam" id="PF20067">
    <property type="entry name" value="SSL_N"/>
    <property type="match status" value="1"/>
</dbReference>
<feature type="signal peptide" evidence="1">
    <location>
        <begin position="1"/>
        <end position="22"/>
    </location>
</feature>
<dbReference type="ExpressionAtlas" id="A5AL50">
    <property type="expression patterns" value="baseline and differential"/>
</dbReference>
<evidence type="ECO:0000313" key="2">
    <source>
        <dbReference type="EMBL" id="CAN62594.1"/>
    </source>
</evidence>
<reference evidence="2" key="1">
    <citation type="journal article" date="2007" name="PLoS ONE">
        <title>The first genome sequence of an elite grapevine cultivar (Pinot noir Vitis vinifera L.): coping with a highly heterozygous genome.</title>
        <authorList>
            <person name="Velasco R."/>
            <person name="Zharkikh A."/>
            <person name="Troggio M."/>
            <person name="Cartwright D.A."/>
            <person name="Cestaro A."/>
            <person name="Pruss D."/>
            <person name="Pindo M."/>
            <person name="FitzGerald L.M."/>
            <person name="Vezzulli S."/>
            <person name="Reid J."/>
            <person name="Malacarne G."/>
            <person name="Iliev D."/>
            <person name="Coppola G."/>
            <person name="Wardell B."/>
            <person name="Micheletti D."/>
            <person name="Macalma T."/>
            <person name="Facci M."/>
            <person name="Mitchell J.T."/>
            <person name="Perazzolli M."/>
            <person name="Eldredge G."/>
            <person name="Gatto P."/>
            <person name="Oyzerski R."/>
            <person name="Moretto M."/>
            <person name="Gutin N."/>
            <person name="Stefanini M."/>
            <person name="Chen Y."/>
            <person name="Segala C."/>
            <person name="Davenport C."/>
            <person name="Dematte L."/>
            <person name="Mraz A."/>
            <person name="Battilana J."/>
            <person name="Stormo K."/>
            <person name="Costa F."/>
            <person name="Tao Q."/>
            <person name="Si-Ammour A."/>
            <person name="Harkins T."/>
            <person name="Lackey A."/>
            <person name="Perbost C."/>
            <person name="Taillon B."/>
            <person name="Stella A."/>
            <person name="Solovyev V."/>
            <person name="Fawcett J.A."/>
            <person name="Sterck L."/>
            <person name="Vandepoele K."/>
            <person name="Grando S.M."/>
            <person name="Toppo S."/>
            <person name="Moser C."/>
            <person name="Lanchbury J."/>
            <person name="Bogden R."/>
            <person name="Skolnick M."/>
            <person name="Sgaramella V."/>
            <person name="Bhatnagar S.K."/>
            <person name="Fontana P."/>
            <person name="Gutin A."/>
            <person name="Van de Peer Y."/>
            <person name="Salamini F."/>
            <person name="Viola R."/>
        </authorList>
    </citation>
    <scope>NUCLEOTIDE SEQUENCE</scope>
</reference>
<evidence type="ECO:0008006" key="3">
    <source>
        <dbReference type="Google" id="ProtNLM"/>
    </source>
</evidence>
<dbReference type="AlphaFoldDB" id="A5AL50"/>